<dbReference type="Proteomes" id="UP000011693">
    <property type="component" value="Unassembled WGS sequence"/>
</dbReference>
<dbReference type="OrthoDB" id="304381at2157"/>
<evidence type="ECO:0000313" key="7">
    <source>
        <dbReference type="Proteomes" id="UP000011693"/>
    </source>
</evidence>
<evidence type="ECO:0000313" key="6">
    <source>
        <dbReference type="EMBL" id="ELY96107.1"/>
    </source>
</evidence>
<feature type="domain" description="Fe/B12 periplasmic-binding" evidence="5">
    <location>
        <begin position="184"/>
        <end position="335"/>
    </location>
</feature>
<comment type="subcellular location">
    <subcellularLocation>
        <location evidence="1">Cell envelope</location>
    </subcellularLocation>
</comment>
<reference evidence="6 7" key="1">
    <citation type="journal article" date="2014" name="PLoS Genet.">
        <title>Phylogenetically driven sequencing of extremely halophilic archaea reveals strategies for static and dynamic osmo-response.</title>
        <authorList>
            <person name="Becker E.A."/>
            <person name="Seitzer P.M."/>
            <person name="Tritt A."/>
            <person name="Larsen D."/>
            <person name="Krusor M."/>
            <person name="Yao A.I."/>
            <person name="Wu D."/>
            <person name="Madern D."/>
            <person name="Eisen J.A."/>
            <person name="Darling A.E."/>
            <person name="Facciotti M.T."/>
        </authorList>
    </citation>
    <scope>NUCLEOTIDE SEQUENCE [LARGE SCALE GENOMIC DNA]</scope>
    <source>
        <strain evidence="6 7">JCM 10990</strain>
    </source>
</reference>
<dbReference type="SUPFAM" id="SSF53807">
    <property type="entry name" value="Helical backbone' metal receptor"/>
    <property type="match status" value="1"/>
</dbReference>
<dbReference type="PROSITE" id="PS51257">
    <property type="entry name" value="PROKAR_LIPOPROTEIN"/>
    <property type="match status" value="1"/>
</dbReference>
<dbReference type="Pfam" id="PF01497">
    <property type="entry name" value="Peripla_BP_2"/>
    <property type="match status" value="1"/>
</dbReference>
<dbReference type="RefSeq" id="WP_006168700.1">
    <property type="nucleotide sequence ID" value="NZ_AOIN01000086.1"/>
</dbReference>
<evidence type="ECO:0000256" key="4">
    <source>
        <dbReference type="SAM" id="MobiDB-lite"/>
    </source>
</evidence>
<dbReference type="InterPro" id="IPR051313">
    <property type="entry name" value="Bact_iron-sidero_bind"/>
</dbReference>
<organism evidence="6 7">
    <name type="scientific">Natrialba chahannaoensis JCM 10990</name>
    <dbReference type="NCBI Taxonomy" id="1227492"/>
    <lineage>
        <taxon>Archaea</taxon>
        <taxon>Methanobacteriati</taxon>
        <taxon>Methanobacteriota</taxon>
        <taxon>Stenosarchaea group</taxon>
        <taxon>Halobacteria</taxon>
        <taxon>Halobacteriales</taxon>
        <taxon>Natrialbaceae</taxon>
        <taxon>Natrialba</taxon>
    </lineage>
</organism>
<gene>
    <name evidence="6" type="ORF">C482_16063</name>
</gene>
<dbReference type="EMBL" id="AOIN01000086">
    <property type="protein sequence ID" value="ELY96107.1"/>
    <property type="molecule type" value="Genomic_DNA"/>
</dbReference>
<dbReference type="PANTHER" id="PTHR30532:SF1">
    <property type="entry name" value="IRON(3+)-HYDROXAMATE-BINDING PROTEIN FHUD"/>
    <property type="match status" value="1"/>
</dbReference>
<evidence type="ECO:0000256" key="2">
    <source>
        <dbReference type="ARBA" id="ARBA00022448"/>
    </source>
</evidence>
<dbReference type="Gene3D" id="3.40.50.1980">
    <property type="entry name" value="Nitrogenase molybdenum iron protein domain"/>
    <property type="match status" value="2"/>
</dbReference>
<evidence type="ECO:0000259" key="5">
    <source>
        <dbReference type="Pfam" id="PF01497"/>
    </source>
</evidence>
<feature type="region of interest" description="Disordered" evidence="4">
    <location>
        <begin position="27"/>
        <end position="50"/>
    </location>
</feature>
<dbReference type="AlphaFoldDB" id="M0AE18"/>
<sequence>MSDDSHRPRRAVLRTSVAVAGLGTIAGCTNEGRNENEDTENDTGGGSSGSYSVTMEPVGTVEFDSVPETWAANNGSWADMGIALGQEPPECVWLTNRYRTQYYDEIPNVSVDKSDMIALSEQNADKELFYEMMADVHVMDPNFLMNRFDGWDQDDVDEVKEHIGPFFGNTIFNQEYPWHDYEYLTLYEAFEKLSEVFQEQDRYKAFAELHDEFQDEIDEIVPPEGERPDVAILWPTEAEANTFYPFTIDEGTSFKQWHDLKVNDALGKAGVSDFASDRGTIDYESLLEIDPDVLLIRGQEDMTAAEFQDEVVSEMESYNFASSLTAVQNGDVYRGGPLYQGPITNLVLTERAAQQLYDVEEELFDRQEVSDIVNGEF</sequence>
<keyword evidence="7" id="KW-1185">Reference proteome</keyword>
<name>M0AE18_9EURY</name>
<keyword evidence="3" id="KW-0732">Signal</keyword>
<dbReference type="PANTHER" id="PTHR30532">
    <property type="entry name" value="IRON III DICITRATE-BINDING PERIPLASMIC PROTEIN"/>
    <property type="match status" value="1"/>
</dbReference>
<evidence type="ECO:0000256" key="1">
    <source>
        <dbReference type="ARBA" id="ARBA00004196"/>
    </source>
</evidence>
<proteinExistence type="predicted"/>
<accession>M0AE18</accession>
<dbReference type="InterPro" id="IPR002491">
    <property type="entry name" value="ABC_transptr_periplasmic_BD"/>
</dbReference>
<dbReference type="PATRIC" id="fig|1227492.4.peg.3194"/>
<comment type="caution">
    <text evidence="6">The sequence shown here is derived from an EMBL/GenBank/DDBJ whole genome shotgun (WGS) entry which is preliminary data.</text>
</comment>
<protein>
    <submittedName>
        <fullName evidence="6">Fe3+-hydroxamate ABC transporter periplasmic component-like protein</fullName>
    </submittedName>
</protein>
<evidence type="ECO:0000256" key="3">
    <source>
        <dbReference type="ARBA" id="ARBA00022729"/>
    </source>
</evidence>
<keyword evidence="2" id="KW-0813">Transport</keyword>
<dbReference type="STRING" id="1227492.C482_16063"/>